<dbReference type="EMBL" id="FOLL01000001">
    <property type="protein sequence ID" value="SFB85002.1"/>
    <property type="molecule type" value="Genomic_DNA"/>
</dbReference>
<dbReference type="AlphaFoldDB" id="A0A1I1EEJ6"/>
<evidence type="ECO:0000256" key="1">
    <source>
        <dbReference type="SAM" id="Phobius"/>
    </source>
</evidence>
<dbReference type="STRING" id="623281.SAMN05421747_101505"/>
<dbReference type="Proteomes" id="UP000199577">
    <property type="component" value="Unassembled WGS sequence"/>
</dbReference>
<evidence type="ECO:0000313" key="2">
    <source>
        <dbReference type="EMBL" id="SFB85002.1"/>
    </source>
</evidence>
<keyword evidence="1" id="KW-0472">Membrane</keyword>
<organism evidence="2 3">
    <name type="scientific">Parapedobacter composti</name>
    <dbReference type="NCBI Taxonomy" id="623281"/>
    <lineage>
        <taxon>Bacteria</taxon>
        <taxon>Pseudomonadati</taxon>
        <taxon>Bacteroidota</taxon>
        <taxon>Sphingobacteriia</taxon>
        <taxon>Sphingobacteriales</taxon>
        <taxon>Sphingobacteriaceae</taxon>
        <taxon>Parapedobacter</taxon>
    </lineage>
</organism>
<sequence length="106" mass="11759">MALLPGANNAQIGLLAALPMITIFQLLSILLVQRFNNRRALSVVCIALARIPLLVVGMLVYTRTCRQHMKDAMIIGNLITWNNQSRAILKLKRKWSDVTSAASSDK</sequence>
<feature type="transmembrane region" description="Helical" evidence="1">
    <location>
        <begin position="12"/>
        <end position="33"/>
    </location>
</feature>
<accession>A0A1I1EEJ6</accession>
<gene>
    <name evidence="2" type="ORF">SAMN05421747_101505</name>
</gene>
<evidence type="ECO:0000313" key="3">
    <source>
        <dbReference type="Proteomes" id="UP000199577"/>
    </source>
</evidence>
<proteinExistence type="predicted"/>
<name>A0A1I1EEJ6_9SPHI</name>
<feature type="transmembrane region" description="Helical" evidence="1">
    <location>
        <begin position="40"/>
        <end position="61"/>
    </location>
</feature>
<dbReference type="OrthoDB" id="9772882at2"/>
<dbReference type="RefSeq" id="WP_090970685.1">
    <property type="nucleotide sequence ID" value="NZ_FOLL01000001.1"/>
</dbReference>
<keyword evidence="3" id="KW-1185">Reference proteome</keyword>
<protein>
    <submittedName>
        <fullName evidence="2">Uncharacterized protein</fullName>
    </submittedName>
</protein>
<keyword evidence="1" id="KW-0812">Transmembrane</keyword>
<reference evidence="2 3" key="1">
    <citation type="submission" date="2016-10" db="EMBL/GenBank/DDBJ databases">
        <authorList>
            <person name="de Groot N.N."/>
        </authorList>
    </citation>
    <scope>NUCLEOTIDE SEQUENCE [LARGE SCALE GENOMIC DNA]</scope>
    <source>
        <strain evidence="2 3">DSM 22900</strain>
    </source>
</reference>
<keyword evidence="1" id="KW-1133">Transmembrane helix</keyword>